<dbReference type="PANTHER" id="PTHR13693">
    <property type="entry name" value="CLASS II AMINOTRANSFERASE/8-AMINO-7-OXONONANOATE SYNTHASE"/>
    <property type="match status" value="1"/>
</dbReference>
<dbReference type="GO" id="GO:0016740">
    <property type="term" value="F:transferase activity"/>
    <property type="evidence" value="ECO:0007669"/>
    <property type="project" value="UniProtKB-KW"/>
</dbReference>
<sequence>MTPGSHRMDGTFARLLDRRETQGRRRRLTLPPPGAVDFSSNSYLSLSESPELRTRYLALLQHDGGDHRFSLGSGGSRLLDGNTALAEALEERVAAFHGAPAGLLFNSGFDANAGLLGCAPQPGDVVVYDELVHASVHDGMRLGRAAHRALPFTHNTVAGSGGNSLSAVLERLCSGPDGDDFRRGRRNVFVAVEGVYSMDGDVAPLREIVACVGEKLPQGNGHVIVDEAHSTGIIGQRGRGLVCHLGLQDQVWARVHTFGKAMGCAGAIVLCSPTTRSYLINYARSFIYTTALGYPSLAAIQTTYEHLAGGFADGRLGSLRALIRRAHGNLAGLCRRHAVPSHILRINAAVPESPIFPLFTASARELAAHCQRHGFLLRAIVAPTVPRGTDRVRLCLHAGNTADEVDGLCRVIEKWACDKMGMESPVVQEVEEASIVKSEISRL</sequence>
<keyword evidence="3 7" id="KW-0808">Transferase</keyword>
<dbReference type="EMBL" id="AZHB01000011">
    <property type="protein sequence ID" value="OAA63122.1"/>
    <property type="molecule type" value="Genomic_DNA"/>
</dbReference>
<evidence type="ECO:0000256" key="5">
    <source>
        <dbReference type="RuleBase" id="RU003693"/>
    </source>
</evidence>
<protein>
    <submittedName>
        <fullName evidence="7">Pyridoxal phosphate-dependent transferase, major domain protein</fullName>
    </submittedName>
</protein>
<evidence type="ECO:0000256" key="3">
    <source>
        <dbReference type="ARBA" id="ARBA00022679"/>
    </source>
</evidence>
<dbReference type="OrthoDB" id="2382073at2759"/>
<comment type="caution">
    <text evidence="7">The sequence shown here is derived from an EMBL/GenBank/DDBJ whole genome shotgun (WGS) entry which is preliminary data.</text>
</comment>
<name>A0A162J356_CORFA</name>
<dbReference type="GO" id="GO:0030170">
    <property type="term" value="F:pyridoxal phosphate binding"/>
    <property type="evidence" value="ECO:0007669"/>
    <property type="project" value="InterPro"/>
</dbReference>
<comment type="similarity">
    <text evidence="2">Belongs to the class-II pyridoxal-phosphate-dependent aminotransferase family. BioF subfamily.</text>
</comment>
<evidence type="ECO:0000256" key="1">
    <source>
        <dbReference type="ARBA" id="ARBA00001933"/>
    </source>
</evidence>
<dbReference type="PANTHER" id="PTHR13693:SF77">
    <property type="entry name" value="8-AMINO-7-OXONONANOATE SYNTHASE"/>
    <property type="match status" value="1"/>
</dbReference>
<evidence type="ECO:0000313" key="8">
    <source>
        <dbReference type="Proteomes" id="UP000076744"/>
    </source>
</evidence>
<evidence type="ECO:0000256" key="2">
    <source>
        <dbReference type="ARBA" id="ARBA00010008"/>
    </source>
</evidence>
<feature type="domain" description="Aminotransferase class I/classII large" evidence="6">
    <location>
        <begin position="36"/>
        <end position="412"/>
    </location>
</feature>
<keyword evidence="8" id="KW-1185">Reference proteome</keyword>
<dbReference type="InterPro" id="IPR001917">
    <property type="entry name" value="Aminotrans_II_pyridoxalP_BS"/>
</dbReference>
<accession>A0A162J356</accession>
<comment type="cofactor">
    <cofactor evidence="1 5">
        <name>pyridoxal 5'-phosphate</name>
        <dbReference type="ChEBI" id="CHEBI:597326"/>
    </cofactor>
</comment>
<evidence type="ECO:0000259" key="6">
    <source>
        <dbReference type="Pfam" id="PF00155"/>
    </source>
</evidence>
<dbReference type="Proteomes" id="UP000076744">
    <property type="component" value="Unassembled WGS sequence"/>
</dbReference>
<reference evidence="7 8" key="1">
    <citation type="journal article" date="2016" name="Genome Biol. Evol.">
        <title>Divergent and convergent evolution of fungal pathogenicity.</title>
        <authorList>
            <person name="Shang Y."/>
            <person name="Xiao G."/>
            <person name="Zheng P."/>
            <person name="Cen K."/>
            <person name="Zhan S."/>
            <person name="Wang C."/>
        </authorList>
    </citation>
    <scope>NUCLEOTIDE SEQUENCE [LARGE SCALE GENOMIC DNA]</scope>
    <source>
        <strain evidence="7 8">ARSEF 2679</strain>
    </source>
</reference>
<dbReference type="AlphaFoldDB" id="A0A162J356"/>
<dbReference type="InterPro" id="IPR050087">
    <property type="entry name" value="AON_synthase_class-II"/>
</dbReference>
<dbReference type="GO" id="GO:0009102">
    <property type="term" value="P:biotin biosynthetic process"/>
    <property type="evidence" value="ECO:0007669"/>
    <property type="project" value="TreeGrafter"/>
</dbReference>
<dbReference type="InterPro" id="IPR015422">
    <property type="entry name" value="PyrdxlP-dep_Trfase_small"/>
</dbReference>
<dbReference type="InterPro" id="IPR015424">
    <property type="entry name" value="PyrdxlP-dep_Trfase"/>
</dbReference>
<evidence type="ECO:0000313" key="7">
    <source>
        <dbReference type="EMBL" id="OAA63122.1"/>
    </source>
</evidence>
<organism evidence="7 8">
    <name type="scientific">Cordyceps fumosorosea (strain ARSEF 2679)</name>
    <name type="common">Isaria fumosorosea</name>
    <dbReference type="NCBI Taxonomy" id="1081104"/>
    <lineage>
        <taxon>Eukaryota</taxon>
        <taxon>Fungi</taxon>
        <taxon>Dikarya</taxon>
        <taxon>Ascomycota</taxon>
        <taxon>Pezizomycotina</taxon>
        <taxon>Sordariomycetes</taxon>
        <taxon>Hypocreomycetidae</taxon>
        <taxon>Hypocreales</taxon>
        <taxon>Cordycipitaceae</taxon>
        <taxon>Cordyceps</taxon>
    </lineage>
</organism>
<dbReference type="STRING" id="1081104.A0A162J356"/>
<dbReference type="SUPFAM" id="SSF53383">
    <property type="entry name" value="PLP-dependent transferases"/>
    <property type="match status" value="1"/>
</dbReference>
<evidence type="ECO:0000256" key="4">
    <source>
        <dbReference type="ARBA" id="ARBA00022898"/>
    </source>
</evidence>
<dbReference type="InterPro" id="IPR004839">
    <property type="entry name" value="Aminotransferase_I/II_large"/>
</dbReference>
<dbReference type="InterPro" id="IPR015421">
    <property type="entry name" value="PyrdxlP-dep_Trfase_major"/>
</dbReference>
<gene>
    <name evidence="7" type="ORF">ISF_04998</name>
</gene>
<dbReference type="Gene3D" id="3.90.1150.10">
    <property type="entry name" value="Aspartate Aminotransferase, domain 1"/>
    <property type="match status" value="1"/>
</dbReference>
<dbReference type="Pfam" id="PF00155">
    <property type="entry name" value="Aminotran_1_2"/>
    <property type="match status" value="1"/>
</dbReference>
<dbReference type="Gene3D" id="3.40.640.10">
    <property type="entry name" value="Type I PLP-dependent aspartate aminotransferase-like (Major domain)"/>
    <property type="match status" value="1"/>
</dbReference>
<keyword evidence="4 5" id="KW-0663">Pyridoxal phosphate</keyword>
<dbReference type="RefSeq" id="XP_018704329.1">
    <property type="nucleotide sequence ID" value="XM_018848603.1"/>
</dbReference>
<dbReference type="GeneID" id="30021290"/>
<dbReference type="PROSITE" id="PS00599">
    <property type="entry name" value="AA_TRANSFER_CLASS_2"/>
    <property type="match status" value="1"/>
</dbReference>
<proteinExistence type="inferred from homology"/>